<dbReference type="InterPro" id="IPR012337">
    <property type="entry name" value="RNaseH-like_sf"/>
</dbReference>
<dbReference type="PANTHER" id="PTHR46481">
    <property type="entry name" value="ZINC FINGER BED DOMAIN-CONTAINING PROTEIN 4"/>
    <property type="match status" value="1"/>
</dbReference>
<feature type="region of interest" description="Disordered" evidence="2">
    <location>
        <begin position="1"/>
        <end position="32"/>
    </location>
</feature>
<dbReference type="Pfam" id="PF05699">
    <property type="entry name" value="Dimer_Tnp_hAT"/>
    <property type="match status" value="1"/>
</dbReference>
<dbReference type="OMA" id="QATEMRT"/>
<dbReference type="STRING" id="4081.A0A3Q7IJG2"/>
<evidence type="ECO:0000259" key="3">
    <source>
        <dbReference type="Pfam" id="PF05699"/>
    </source>
</evidence>
<reference evidence="5" key="2">
    <citation type="submission" date="2019-01" db="UniProtKB">
        <authorList>
            <consortium name="EnsemblPlants"/>
        </authorList>
    </citation>
    <scope>IDENTIFICATION</scope>
    <source>
        <strain evidence="5">cv. Heinz 1706</strain>
    </source>
</reference>
<dbReference type="Pfam" id="PF14372">
    <property type="entry name" value="hAT-like_RNase-H"/>
    <property type="match status" value="1"/>
</dbReference>
<dbReference type="SUPFAM" id="SSF140996">
    <property type="entry name" value="Hermes dimerisation domain"/>
    <property type="match status" value="1"/>
</dbReference>
<evidence type="ECO:0008006" key="7">
    <source>
        <dbReference type="Google" id="ProtNLM"/>
    </source>
</evidence>
<proteinExistence type="predicted"/>
<dbReference type="InParanoid" id="A0A3Q7IJG2"/>
<dbReference type="GO" id="GO:0003677">
    <property type="term" value="F:DNA binding"/>
    <property type="evidence" value="ECO:0007669"/>
    <property type="project" value="UniProtKB-KW"/>
</dbReference>
<sequence>MAEQTELNMGVADQSRISMAESTDNTPSNSNDLSIETWKFEQEVCRRALVEMIILDELPFSFVEKEGFKKFMSKVQPLLHIPSRRTITRDCYELYGELRINLKQSLREIQPRICLTIDTWTSVQRINYMCLTAHFIDRDWVLHKRILNLCPIISHKGEHLAESISNCLLDWKLDNVFTVTVDNASSNDVIVLELSKKLDMWGTNLMEGKHLHVRCMAHILNLIVQDGLKEIGPSIKKVRQMVKYVRSSSSRARNFLKCVKMQKIECDKMLSLDVPTRWNSTYLMLDTTKKFEKAFERFDLYDGNFNSFLATDVCEDGNICELDAYLKLCIASDDLDLSKMASGMKEKFKKYWGTPEKMNKMIFIASFLDPRNKSVYVSFALEELLGEETGNVVNTKVESYLRDLFAIYYEKGSKSQPSSSDSSDSSGSGISQNMSKNSFRAKLHMKKQKNDSGSLGVKSELDKYLFEDQEPESEDFDILINSPRFPVLSQLARDVLAIPMSSVASECVFSTGGRILDPFRSSLTPKCVQCLICVQDWLRQETKPICAEESPRVKTMKK</sequence>
<dbReference type="InterPro" id="IPR025525">
    <property type="entry name" value="hAT-like_transposase_RNase-H"/>
</dbReference>
<dbReference type="PANTHER" id="PTHR46481:SF7">
    <property type="entry name" value="ZINC FINGER BED DOMAIN-CONTAINING PROTEIN RICESLEEPER 2-LIKE"/>
    <property type="match status" value="1"/>
</dbReference>
<dbReference type="GO" id="GO:0046983">
    <property type="term" value="F:protein dimerization activity"/>
    <property type="evidence" value="ECO:0007669"/>
    <property type="project" value="InterPro"/>
</dbReference>
<evidence type="ECO:0000256" key="2">
    <source>
        <dbReference type="SAM" id="MobiDB-lite"/>
    </source>
</evidence>
<evidence type="ECO:0000259" key="4">
    <source>
        <dbReference type="Pfam" id="PF14372"/>
    </source>
</evidence>
<protein>
    <recommendedName>
        <fullName evidence="7">Zinc finger BED domain-containing protein RICESLEEPER 2-like</fullName>
    </recommendedName>
</protein>
<dbReference type="InterPro" id="IPR008906">
    <property type="entry name" value="HATC_C_dom"/>
</dbReference>
<dbReference type="AlphaFoldDB" id="A0A3Q7IJG2"/>
<dbReference type="SUPFAM" id="SSF53098">
    <property type="entry name" value="Ribonuclease H-like"/>
    <property type="match status" value="1"/>
</dbReference>
<accession>A0A3Q7IJG2</accession>
<keyword evidence="1" id="KW-0238">DNA-binding</keyword>
<dbReference type="InterPro" id="IPR052035">
    <property type="entry name" value="ZnF_BED_domain_contain"/>
</dbReference>
<feature type="compositionally biased region" description="Polar residues" evidence="2">
    <location>
        <begin position="15"/>
        <end position="32"/>
    </location>
</feature>
<dbReference type="EnsemblPlants" id="Solyc08g065265.1.1">
    <property type="protein sequence ID" value="Solyc08g065265.1.1"/>
    <property type="gene ID" value="Solyc08g065265.1"/>
</dbReference>
<organism evidence="5">
    <name type="scientific">Solanum lycopersicum</name>
    <name type="common">Tomato</name>
    <name type="synonym">Lycopersicon esculentum</name>
    <dbReference type="NCBI Taxonomy" id="4081"/>
    <lineage>
        <taxon>Eukaryota</taxon>
        <taxon>Viridiplantae</taxon>
        <taxon>Streptophyta</taxon>
        <taxon>Embryophyta</taxon>
        <taxon>Tracheophyta</taxon>
        <taxon>Spermatophyta</taxon>
        <taxon>Magnoliopsida</taxon>
        <taxon>eudicotyledons</taxon>
        <taxon>Gunneridae</taxon>
        <taxon>Pentapetalae</taxon>
        <taxon>asterids</taxon>
        <taxon>lamiids</taxon>
        <taxon>Solanales</taxon>
        <taxon>Solanaceae</taxon>
        <taxon>Solanoideae</taxon>
        <taxon>Solaneae</taxon>
        <taxon>Solanum</taxon>
        <taxon>Solanum subgen. Lycopersicon</taxon>
    </lineage>
</organism>
<feature type="domain" description="hAT-like transposase RNase-H fold" evidence="4">
    <location>
        <begin position="319"/>
        <end position="408"/>
    </location>
</feature>
<name>A0A3Q7IJG2_SOLLC</name>
<dbReference type="Proteomes" id="UP000004994">
    <property type="component" value="Chromosome 8"/>
</dbReference>
<evidence type="ECO:0000313" key="6">
    <source>
        <dbReference type="Proteomes" id="UP000004994"/>
    </source>
</evidence>
<reference evidence="5" key="1">
    <citation type="journal article" date="2012" name="Nature">
        <title>The tomato genome sequence provides insights into fleshy fruit evolution.</title>
        <authorList>
            <consortium name="Tomato Genome Consortium"/>
        </authorList>
    </citation>
    <scope>NUCLEOTIDE SEQUENCE [LARGE SCALE GENOMIC DNA]</scope>
    <source>
        <strain evidence="5">cv. Heinz 1706</strain>
    </source>
</reference>
<evidence type="ECO:0000313" key="5">
    <source>
        <dbReference type="EnsemblPlants" id="Solyc08g065265.1.1"/>
    </source>
</evidence>
<keyword evidence="6" id="KW-1185">Reference proteome</keyword>
<dbReference type="Gramene" id="Solyc08g065265.1.1">
    <property type="protein sequence ID" value="Solyc08g065265.1.1"/>
    <property type="gene ID" value="Solyc08g065265.1"/>
</dbReference>
<feature type="compositionally biased region" description="Low complexity" evidence="2">
    <location>
        <begin position="414"/>
        <end position="432"/>
    </location>
</feature>
<evidence type="ECO:0000256" key="1">
    <source>
        <dbReference type="ARBA" id="ARBA00023125"/>
    </source>
</evidence>
<feature type="domain" description="HAT C-terminal dimerisation" evidence="3">
    <location>
        <begin position="460"/>
        <end position="538"/>
    </location>
</feature>
<feature type="region of interest" description="Disordered" evidence="2">
    <location>
        <begin position="413"/>
        <end position="432"/>
    </location>
</feature>